<dbReference type="Proteomes" id="UP000002593">
    <property type="component" value="Chromosome"/>
</dbReference>
<comment type="cofactor">
    <cofactor evidence="1">
        <name>Mg(2+)</name>
        <dbReference type="ChEBI" id="CHEBI:18420"/>
    </cofactor>
</comment>
<evidence type="ECO:0000256" key="4">
    <source>
        <dbReference type="ARBA" id="ARBA00011631"/>
    </source>
</evidence>
<keyword evidence="7" id="KW-0460">Magnesium</keyword>
<proteinExistence type="predicted"/>
<dbReference type="eggNOG" id="arCOG01599">
    <property type="taxonomic scope" value="Archaea"/>
</dbReference>
<evidence type="ECO:0000256" key="3">
    <source>
        <dbReference type="ARBA" id="ARBA00001966"/>
    </source>
</evidence>
<dbReference type="GO" id="GO:0030976">
    <property type="term" value="F:thiamine pyrophosphate binding"/>
    <property type="evidence" value="ECO:0007669"/>
    <property type="project" value="InterPro"/>
</dbReference>
<dbReference type="GO" id="GO:0019164">
    <property type="term" value="F:pyruvate synthase activity"/>
    <property type="evidence" value="ECO:0007669"/>
    <property type="project" value="UniProtKB-ARBA"/>
</dbReference>
<dbReference type="InterPro" id="IPR011896">
    <property type="entry name" value="OFOB"/>
</dbReference>
<comment type="subunit">
    <text evidence="4">Heterodimer composed of an alpha and a beta subunit.</text>
</comment>
<comment type="cofactor">
    <cofactor evidence="2">
        <name>thiamine diphosphate</name>
        <dbReference type="ChEBI" id="CHEBI:58937"/>
    </cofactor>
</comment>
<comment type="catalytic activity">
    <reaction evidence="12">
        <text>a 2-oxocarboxylate + 2 oxidized [2Fe-2S]-[ferredoxin] + CoA = an acyl-CoA + 2 reduced [2Fe-2S]-[ferredoxin] + CO2 + H(+)</text>
        <dbReference type="Rhea" id="RHEA:42316"/>
        <dbReference type="Rhea" id="RHEA-COMP:10000"/>
        <dbReference type="Rhea" id="RHEA-COMP:10001"/>
        <dbReference type="ChEBI" id="CHEBI:15378"/>
        <dbReference type="ChEBI" id="CHEBI:16526"/>
        <dbReference type="ChEBI" id="CHEBI:33737"/>
        <dbReference type="ChEBI" id="CHEBI:33738"/>
        <dbReference type="ChEBI" id="CHEBI:35179"/>
        <dbReference type="ChEBI" id="CHEBI:57287"/>
        <dbReference type="ChEBI" id="CHEBI:58342"/>
        <dbReference type="EC" id="1.2.7.11"/>
    </reaction>
</comment>
<gene>
    <name evidence="15" type="ordered locus">Hbut_0983</name>
</gene>
<dbReference type="STRING" id="415426.Hbut_0983"/>
<organism evidence="15 16">
    <name type="scientific">Hyperthermus butylicus (strain DSM 5456 / JCM 9403 / PLM1-5)</name>
    <dbReference type="NCBI Taxonomy" id="415426"/>
    <lineage>
        <taxon>Archaea</taxon>
        <taxon>Thermoproteota</taxon>
        <taxon>Thermoprotei</taxon>
        <taxon>Desulfurococcales</taxon>
        <taxon>Pyrodictiaceae</taxon>
        <taxon>Hyperthermus</taxon>
    </lineage>
</organism>
<evidence type="ECO:0000256" key="7">
    <source>
        <dbReference type="ARBA" id="ARBA00022842"/>
    </source>
</evidence>
<dbReference type="PANTHER" id="PTHR48084:SF2">
    <property type="entry name" value="PYRUVATE FERREDOXIN_FLAVODOXIN OXIDOREDUCTASE, BETA SUBUNIT"/>
    <property type="match status" value="1"/>
</dbReference>
<evidence type="ECO:0000256" key="8">
    <source>
        <dbReference type="ARBA" id="ARBA00023002"/>
    </source>
</evidence>
<accession>A2BLG9</accession>
<comment type="cofactor">
    <cofactor evidence="3">
        <name>[4Fe-4S] cluster</name>
        <dbReference type="ChEBI" id="CHEBI:49883"/>
    </cofactor>
</comment>
<evidence type="ECO:0000256" key="12">
    <source>
        <dbReference type="ARBA" id="ARBA00048893"/>
    </source>
</evidence>
<dbReference type="InterPro" id="IPR029061">
    <property type="entry name" value="THDP-binding"/>
</dbReference>
<dbReference type="EnsemblBacteria" id="ABM80830">
    <property type="protein sequence ID" value="ABM80830"/>
    <property type="gene ID" value="Hbut_0983"/>
</dbReference>
<evidence type="ECO:0000259" key="13">
    <source>
        <dbReference type="Pfam" id="PF02775"/>
    </source>
</evidence>
<evidence type="ECO:0000256" key="2">
    <source>
        <dbReference type="ARBA" id="ARBA00001964"/>
    </source>
</evidence>
<dbReference type="OrthoDB" id="30755at2157"/>
<evidence type="ECO:0000256" key="9">
    <source>
        <dbReference type="ARBA" id="ARBA00023004"/>
    </source>
</evidence>
<dbReference type="GO" id="GO:0018491">
    <property type="term" value="F:2-oxobutyrate synthase activity"/>
    <property type="evidence" value="ECO:0007669"/>
    <property type="project" value="UniProtKB-ARBA"/>
</dbReference>
<dbReference type="KEGG" id="hbu:Hbut_0983"/>
<dbReference type="RefSeq" id="WP_011822148.1">
    <property type="nucleotide sequence ID" value="NC_008818.1"/>
</dbReference>
<dbReference type="CDD" id="cd03375">
    <property type="entry name" value="TPP_OGFOR"/>
    <property type="match status" value="1"/>
</dbReference>
<dbReference type="GO" id="GO:0051536">
    <property type="term" value="F:iron-sulfur cluster binding"/>
    <property type="evidence" value="ECO:0007669"/>
    <property type="project" value="UniProtKB-KW"/>
</dbReference>
<keyword evidence="11" id="KW-0786">Thiamine pyrophosphate</keyword>
<keyword evidence="16" id="KW-1185">Reference proteome</keyword>
<sequence>MARRPEEYRTSLWIDWCPGCGNYGIVTALTQALAELELDPRKTVIVSGIGCSGKTPHYINANGFHTLHGRAIPFATGIKLANPKLTVIVHGGDGDLIGIGAGHFVALGRRNIDITVIMHNNQVYGLTKGQASPTLPRGIKTKALLKPNIQDMLNPIALALAAGYTFVARSYAMDIQHLKEMIKKAIRHRGAAFIDVLQPCVTYNDVYTVQFYRKALYKLEDDPSWDPVVRSPEEEAEKKARAFLKAMEWGDRIPIGVFYQNPLVPSFEDRLAERLGKEYLENPPALQSIADGEGRPIVSTEAFKKIFAQSIVRVRKRGKQQG</sequence>
<dbReference type="EMBL" id="CP000493">
    <property type="protein sequence ID" value="ABM80830.1"/>
    <property type="molecule type" value="Genomic_DNA"/>
</dbReference>
<feature type="domain" description="Thiamine pyrophosphate enzyme TPP-binding" evidence="13">
    <location>
        <begin position="49"/>
        <end position="196"/>
    </location>
</feature>
<dbReference type="NCBIfam" id="TIGR02177">
    <property type="entry name" value="PorB_KorB"/>
    <property type="match status" value="1"/>
</dbReference>
<dbReference type="PANTHER" id="PTHR48084">
    <property type="entry name" value="2-OXOGLUTARATE OXIDOREDUCTASE SUBUNIT KORB-RELATED"/>
    <property type="match status" value="1"/>
</dbReference>
<dbReference type="NCBIfam" id="NF041171">
    <property type="entry name" value="Oxoac_fdxbeta_Archa"/>
    <property type="match status" value="1"/>
</dbReference>
<dbReference type="AlphaFoldDB" id="A2BLG9"/>
<dbReference type="InterPro" id="IPR053399">
    <property type="entry name" value="2-oxoacid:Fd_oxidored_beta"/>
</dbReference>
<evidence type="ECO:0000259" key="14">
    <source>
        <dbReference type="Pfam" id="PF12367"/>
    </source>
</evidence>
<evidence type="ECO:0000256" key="11">
    <source>
        <dbReference type="ARBA" id="ARBA00023052"/>
    </source>
</evidence>
<keyword evidence="9" id="KW-0408">Iron</keyword>
<dbReference type="HOGENOM" id="CLU_048564_0_0_2"/>
<dbReference type="InterPro" id="IPR032686">
    <property type="entry name" value="PFO_beta_C"/>
</dbReference>
<dbReference type="Pfam" id="PF02775">
    <property type="entry name" value="TPP_enzyme_C"/>
    <property type="match status" value="1"/>
</dbReference>
<name>A2BLG9_HYPBU</name>
<dbReference type="GeneID" id="4782630"/>
<evidence type="ECO:0000256" key="6">
    <source>
        <dbReference type="ARBA" id="ARBA00022723"/>
    </source>
</evidence>
<dbReference type="Pfam" id="PF12367">
    <property type="entry name" value="PFO_beta_C"/>
    <property type="match status" value="1"/>
</dbReference>
<dbReference type="GO" id="GO:0046872">
    <property type="term" value="F:metal ion binding"/>
    <property type="evidence" value="ECO:0007669"/>
    <property type="project" value="UniProtKB-KW"/>
</dbReference>
<dbReference type="Gene3D" id="3.40.50.970">
    <property type="match status" value="1"/>
</dbReference>
<dbReference type="SUPFAM" id="SSF52518">
    <property type="entry name" value="Thiamin diphosphate-binding fold (THDP-binding)"/>
    <property type="match status" value="1"/>
</dbReference>
<evidence type="ECO:0000313" key="15">
    <source>
        <dbReference type="EMBL" id="ABM80830.1"/>
    </source>
</evidence>
<dbReference type="FunFam" id="3.40.50.970:FF:000049">
    <property type="entry name" value="2-oxoglutarate ferredoxin oxidoreductase subunit beta"/>
    <property type="match status" value="1"/>
</dbReference>
<keyword evidence="10" id="KW-0411">Iron-sulfur</keyword>
<dbReference type="EC" id="1.2.7.11" evidence="5"/>
<feature type="domain" description="Pyruvate ferredoxin oxidoreductase beta subunit C-terminal" evidence="14">
    <location>
        <begin position="200"/>
        <end position="273"/>
    </location>
</feature>
<evidence type="ECO:0000256" key="5">
    <source>
        <dbReference type="ARBA" id="ARBA00012691"/>
    </source>
</evidence>
<protein>
    <recommendedName>
        <fullName evidence="5">2-oxoacid oxidoreductase (ferredoxin)</fullName>
        <ecNumber evidence="5">1.2.7.11</ecNumber>
    </recommendedName>
</protein>
<keyword evidence="6" id="KW-0479">Metal-binding</keyword>
<evidence type="ECO:0000256" key="10">
    <source>
        <dbReference type="ARBA" id="ARBA00023014"/>
    </source>
</evidence>
<dbReference type="InterPro" id="IPR011766">
    <property type="entry name" value="TPP_enzyme_TPP-bd"/>
</dbReference>
<reference evidence="15 16" key="1">
    <citation type="journal article" date="2007" name="Archaea">
        <title>The genome of Hyperthermus butylicus: a sulfur-reducing, peptide fermenting, neutrophilic Crenarchaeote growing up to 108 degrees C.</title>
        <authorList>
            <person name="Brugger K."/>
            <person name="Chen L."/>
            <person name="Stark M."/>
            <person name="Zibat A."/>
            <person name="Redder P."/>
            <person name="Ruepp A."/>
            <person name="Awayez M."/>
            <person name="She Q."/>
            <person name="Garrett R.A."/>
            <person name="Klenk H.P."/>
        </authorList>
    </citation>
    <scope>NUCLEOTIDE SEQUENCE [LARGE SCALE GENOMIC DNA]</scope>
    <source>
        <strain evidence="16">DSM 5456 / JCM 9403 / PLM1-5</strain>
    </source>
</reference>
<keyword evidence="8" id="KW-0560">Oxidoreductase</keyword>
<dbReference type="InterPro" id="IPR051457">
    <property type="entry name" value="2-oxoacid:Fd_oxidoreductase"/>
</dbReference>
<evidence type="ECO:0000313" key="16">
    <source>
        <dbReference type="Proteomes" id="UP000002593"/>
    </source>
</evidence>
<evidence type="ECO:0000256" key="1">
    <source>
        <dbReference type="ARBA" id="ARBA00001946"/>
    </source>
</evidence>